<sequence length="178" mass="20137">MGSRWEQLPDGVSSEILRKTKCAKSLVRCAKLSTKLEPLVLNVRVHTLYLPIIIIHKFEVPVPFVPPSNNSNMGLFQIIWLFIKLPFSVCISLLIWNGSTGMREEMTGHDGDTFEFRGRAAMGSLLEQLPDVVISEIFGKTKCAKFLVRCAKLSTKLEPLVLDVRVRTLYLPIIIRQI</sequence>
<keyword evidence="1" id="KW-0812">Transmembrane</keyword>
<dbReference type="EMBL" id="JACXVP010000012">
    <property type="protein sequence ID" value="KAG5569435.1"/>
    <property type="molecule type" value="Genomic_DNA"/>
</dbReference>
<feature type="domain" description="F-box" evidence="2">
    <location>
        <begin position="8"/>
        <end position="49"/>
    </location>
</feature>
<reference evidence="3 4" key="1">
    <citation type="submission" date="2020-09" db="EMBL/GenBank/DDBJ databases">
        <title>De no assembly of potato wild relative species, Solanum commersonii.</title>
        <authorList>
            <person name="Cho K."/>
        </authorList>
    </citation>
    <scope>NUCLEOTIDE SEQUENCE [LARGE SCALE GENOMIC DNA]</scope>
    <source>
        <strain evidence="3">LZ3.2</strain>
        <tissue evidence="3">Leaf</tissue>
    </source>
</reference>
<dbReference type="SMART" id="SM00256">
    <property type="entry name" value="FBOX"/>
    <property type="match status" value="2"/>
</dbReference>
<dbReference type="AlphaFoldDB" id="A0A9J5W1P8"/>
<dbReference type="InterPro" id="IPR001810">
    <property type="entry name" value="F-box_dom"/>
</dbReference>
<gene>
    <name evidence="3" type="ORF">H5410_059201</name>
</gene>
<evidence type="ECO:0000313" key="4">
    <source>
        <dbReference type="Proteomes" id="UP000824120"/>
    </source>
</evidence>
<proteinExistence type="predicted"/>
<keyword evidence="4" id="KW-1185">Reference proteome</keyword>
<evidence type="ECO:0000256" key="1">
    <source>
        <dbReference type="SAM" id="Phobius"/>
    </source>
</evidence>
<dbReference type="Proteomes" id="UP000824120">
    <property type="component" value="Chromosome 12"/>
</dbReference>
<protein>
    <recommendedName>
        <fullName evidence="2">F-box domain-containing protein</fullName>
    </recommendedName>
</protein>
<feature type="domain" description="F-box" evidence="2">
    <location>
        <begin position="129"/>
        <end position="170"/>
    </location>
</feature>
<name>A0A9J5W1P8_SOLCO</name>
<keyword evidence="1" id="KW-0472">Membrane</keyword>
<evidence type="ECO:0000259" key="2">
    <source>
        <dbReference type="SMART" id="SM00256"/>
    </source>
</evidence>
<organism evidence="3 4">
    <name type="scientific">Solanum commersonii</name>
    <name type="common">Commerson's wild potato</name>
    <name type="synonym">Commerson's nightshade</name>
    <dbReference type="NCBI Taxonomy" id="4109"/>
    <lineage>
        <taxon>Eukaryota</taxon>
        <taxon>Viridiplantae</taxon>
        <taxon>Streptophyta</taxon>
        <taxon>Embryophyta</taxon>
        <taxon>Tracheophyta</taxon>
        <taxon>Spermatophyta</taxon>
        <taxon>Magnoliopsida</taxon>
        <taxon>eudicotyledons</taxon>
        <taxon>Gunneridae</taxon>
        <taxon>Pentapetalae</taxon>
        <taxon>asterids</taxon>
        <taxon>lamiids</taxon>
        <taxon>Solanales</taxon>
        <taxon>Solanaceae</taxon>
        <taxon>Solanoideae</taxon>
        <taxon>Solaneae</taxon>
        <taxon>Solanum</taxon>
    </lineage>
</organism>
<accession>A0A9J5W1P8</accession>
<evidence type="ECO:0000313" key="3">
    <source>
        <dbReference type="EMBL" id="KAG5569435.1"/>
    </source>
</evidence>
<feature type="transmembrane region" description="Helical" evidence="1">
    <location>
        <begin position="74"/>
        <end position="96"/>
    </location>
</feature>
<keyword evidence="1" id="KW-1133">Transmembrane helix</keyword>
<comment type="caution">
    <text evidence="3">The sequence shown here is derived from an EMBL/GenBank/DDBJ whole genome shotgun (WGS) entry which is preliminary data.</text>
</comment>